<feature type="region of interest" description="Disordered" evidence="16">
    <location>
        <begin position="1451"/>
        <end position="1485"/>
    </location>
</feature>
<comment type="cofactor">
    <cofactor evidence="1">
        <name>Fe(2+)</name>
        <dbReference type="ChEBI" id="CHEBI:29033"/>
    </cofactor>
</comment>
<dbReference type="SUPFAM" id="SSF51197">
    <property type="entry name" value="Clavaminate synthase-like"/>
    <property type="match status" value="1"/>
</dbReference>
<dbReference type="EC" id="1.14.11.67" evidence="4"/>
<evidence type="ECO:0000256" key="7">
    <source>
        <dbReference type="ARBA" id="ARBA00022771"/>
    </source>
</evidence>
<evidence type="ECO:0000256" key="15">
    <source>
        <dbReference type="PROSITE-ProRule" id="PRU00146"/>
    </source>
</evidence>
<feature type="compositionally biased region" description="Acidic residues" evidence="16">
    <location>
        <begin position="1251"/>
        <end position="1264"/>
    </location>
</feature>
<keyword evidence="5" id="KW-0479">Metal-binding</keyword>
<dbReference type="InterPro" id="IPR003349">
    <property type="entry name" value="JmjN"/>
</dbReference>
<dbReference type="InterPro" id="IPR013083">
    <property type="entry name" value="Znf_RING/FYVE/PHD"/>
</dbReference>
<keyword evidence="11" id="KW-0560">Oxidoreductase</keyword>
<dbReference type="Proteomes" id="UP000316079">
    <property type="component" value="Unassembled WGS sequence"/>
</dbReference>
<evidence type="ECO:0000256" key="1">
    <source>
        <dbReference type="ARBA" id="ARBA00001954"/>
    </source>
</evidence>
<dbReference type="SUPFAM" id="SSF57903">
    <property type="entry name" value="FYVE/PHD zinc finger"/>
    <property type="match status" value="2"/>
</dbReference>
<dbReference type="InterPro" id="IPR019787">
    <property type="entry name" value="Znf_PHD-finger"/>
</dbReference>
<dbReference type="InterPro" id="IPR004198">
    <property type="entry name" value="Znf_C5HC2"/>
</dbReference>
<evidence type="ECO:0000256" key="4">
    <source>
        <dbReference type="ARBA" id="ARBA00012902"/>
    </source>
</evidence>
<feature type="region of interest" description="Disordered" evidence="16">
    <location>
        <begin position="1314"/>
        <end position="1338"/>
    </location>
</feature>
<dbReference type="PANTHER" id="PTHR10694">
    <property type="entry name" value="LYSINE-SPECIFIC DEMETHYLASE"/>
    <property type="match status" value="1"/>
</dbReference>
<evidence type="ECO:0000256" key="6">
    <source>
        <dbReference type="ARBA" id="ARBA00022737"/>
    </source>
</evidence>
<comment type="caution">
    <text evidence="21">The sequence shown here is derived from an EMBL/GenBank/DDBJ whole genome shotgun (WGS) entry which is preliminary data.</text>
</comment>
<feature type="region of interest" description="Disordered" evidence="16">
    <location>
        <begin position="1232"/>
        <end position="1268"/>
    </location>
</feature>
<dbReference type="InterPro" id="IPR001965">
    <property type="entry name" value="Znf_PHD"/>
</dbReference>
<evidence type="ECO:0000256" key="12">
    <source>
        <dbReference type="ARBA" id="ARBA00023004"/>
    </source>
</evidence>
<dbReference type="Pfam" id="PF08429">
    <property type="entry name" value="PLU-1"/>
    <property type="match status" value="1"/>
</dbReference>
<evidence type="ECO:0000256" key="10">
    <source>
        <dbReference type="ARBA" id="ARBA00022964"/>
    </source>
</evidence>
<dbReference type="Pfam" id="PF01388">
    <property type="entry name" value="ARID"/>
    <property type="match status" value="1"/>
</dbReference>
<evidence type="ECO:0000256" key="13">
    <source>
        <dbReference type="ARBA" id="ARBA00023242"/>
    </source>
</evidence>
<dbReference type="Pfam" id="PF00628">
    <property type="entry name" value="PHD"/>
    <property type="match status" value="1"/>
</dbReference>
<feature type="domain" description="ARID" evidence="18">
    <location>
        <begin position="69"/>
        <end position="159"/>
    </location>
</feature>
<feature type="domain" description="PHD-type" evidence="17">
    <location>
        <begin position="1507"/>
        <end position="1561"/>
    </location>
</feature>
<dbReference type="GO" id="GO:0000785">
    <property type="term" value="C:chromatin"/>
    <property type="evidence" value="ECO:0007669"/>
    <property type="project" value="TreeGrafter"/>
</dbReference>
<dbReference type="GO" id="GO:0034647">
    <property type="term" value="F:histone H3K4me/H3K4me2/H3K4me3 demethylase activity"/>
    <property type="evidence" value="ECO:0007669"/>
    <property type="project" value="UniProtKB-EC"/>
</dbReference>
<dbReference type="InterPro" id="IPR047972">
    <property type="entry name" value="KDM5A_PHD3"/>
</dbReference>
<gene>
    <name evidence="21" type="ORF">DNTS_021075</name>
</gene>
<dbReference type="PROSITE" id="PS51011">
    <property type="entry name" value="ARID"/>
    <property type="match status" value="1"/>
</dbReference>
<comment type="similarity">
    <text evidence="3">Belongs to the JARID1 histone demethylase family.</text>
</comment>
<dbReference type="SMART" id="SM00501">
    <property type="entry name" value="BRIGHT"/>
    <property type="match status" value="1"/>
</dbReference>
<evidence type="ECO:0000256" key="5">
    <source>
        <dbReference type="ARBA" id="ARBA00022723"/>
    </source>
</evidence>
<dbReference type="InterPro" id="IPR019786">
    <property type="entry name" value="Zinc_finger_PHD-type_CS"/>
</dbReference>
<dbReference type="FunFam" id="3.30.40.10:FF:000023">
    <property type="entry name" value="Lysine (K)-specific demethylase 5A"/>
    <property type="match status" value="1"/>
</dbReference>
<dbReference type="SUPFAM" id="SSF46774">
    <property type="entry name" value="ARID-like"/>
    <property type="match status" value="1"/>
</dbReference>
<dbReference type="PROSITE" id="PS50016">
    <property type="entry name" value="ZF_PHD_2"/>
    <property type="match status" value="2"/>
</dbReference>
<dbReference type="Gene3D" id="1.10.150.60">
    <property type="entry name" value="ARID DNA-binding domain"/>
    <property type="match status" value="1"/>
</dbReference>
<dbReference type="EMBL" id="SRMA01026438">
    <property type="protein sequence ID" value="TRY84044.1"/>
    <property type="molecule type" value="Genomic_DNA"/>
</dbReference>
<dbReference type="GO" id="GO:0005654">
    <property type="term" value="C:nucleoplasm"/>
    <property type="evidence" value="ECO:0007669"/>
    <property type="project" value="UniProtKB-ARBA"/>
</dbReference>
<feature type="domain" description="JmjN" evidence="19">
    <location>
        <begin position="8"/>
        <end position="49"/>
    </location>
</feature>
<evidence type="ECO:0000259" key="19">
    <source>
        <dbReference type="PROSITE" id="PS51183"/>
    </source>
</evidence>
<evidence type="ECO:0000259" key="17">
    <source>
        <dbReference type="PROSITE" id="PS50016"/>
    </source>
</evidence>
<dbReference type="InterPro" id="IPR001606">
    <property type="entry name" value="ARID_dom"/>
</dbReference>
<evidence type="ECO:0000256" key="14">
    <source>
        <dbReference type="ARBA" id="ARBA00048734"/>
    </source>
</evidence>
<organism evidence="21 22">
    <name type="scientific">Danionella cerebrum</name>
    <dbReference type="NCBI Taxonomy" id="2873325"/>
    <lineage>
        <taxon>Eukaryota</taxon>
        <taxon>Metazoa</taxon>
        <taxon>Chordata</taxon>
        <taxon>Craniata</taxon>
        <taxon>Vertebrata</taxon>
        <taxon>Euteleostomi</taxon>
        <taxon>Actinopterygii</taxon>
        <taxon>Neopterygii</taxon>
        <taxon>Teleostei</taxon>
        <taxon>Ostariophysi</taxon>
        <taxon>Cypriniformes</taxon>
        <taxon>Danionidae</taxon>
        <taxon>Danioninae</taxon>
        <taxon>Danionella</taxon>
    </lineage>
</organism>
<dbReference type="GO" id="GO:0003677">
    <property type="term" value="F:DNA binding"/>
    <property type="evidence" value="ECO:0007669"/>
    <property type="project" value="InterPro"/>
</dbReference>
<evidence type="ECO:0000313" key="22">
    <source>
        <dbReference type="Proteomes" id="UP000316079"/>
    </source>
</evidence>
<dbReference type="Pfam" id="PF02375">
    <property type="entry name" value="JmjN"/>
    <property type="match status" value="1"/>
</dbReference>
<feature type="domain" description="JmjC" evidence="20">
    <location>
        <begin position="352"/>
        <end position="516"/>
    </location>
</feature>
<dbReference type="InterPro" id="IPR013637">
    <property type="entry name" value="Lys_sp_deMease-like_dom"/>
</dbReference>
<dbReference type="InterPro" id="IPR003347">
    <property type="entry name" value="JmjC_dom"/>
</dbReference>
<keyword evidence="10" id="KW-0223">Dioxygenase</keyword>
<keyword evidence="22" id="KW-1185">Reference proteome</keyword>
<name>A0A553Q274_9TELE</name>
<feature type="compositionally biased region" description="Acidic residues" evidence="16">
    <location>
        <begin position="162"/>
        <end position="179"/>
    </location>
</feature>
<evidence type="ECO:0000256" key="16">
    <source>
        <dbReference type="SAM" id="MobiDB-lite"/>
    </source>
</evidence>
<keyword evidence="6" id="KW-0677">Repeat</keyword>
<protein>
    <recommendedName>
        <fullName evidence="4">[histone H3]-trimethyl-L-lysine(4) demethylase</fullName>
        <ecNumber evidence="4">1.14.11.67</ecNumber>
    </recommendedName>
</protein>
<dbReference type="InterPro" id="IPR036431">
    <property type="entry name" value="ARID_dom_sf"/>
</dbReference>
<keyword evidence="8" id="KW-0862">Zinc</keyword>
<dbReference type="InterPro" id="IPR048615">
    <property type="entry name" value="KDM5_C-hel"/>
</dbReference>
<reference evidence="21 22" key="1">
    <citation type="journal article" date="2019" name="Sci. Data">
        <title>Hybrid genome assembly and annotation of Danionella translucida.</title>
        <authorList>
            <person name="Kadobianskyi M."/>
            <person name="Schulze L."/>
            <person name="Schuelke M."/>
            <person name="Judkewitz B."/>
        </authorList>
    </citation>
    <scope>NUCLEOTIDE SEQUENCE [LARGE SCALE GENOMIC DNA]</scope>
    <source>
        <strain evidence="21 22">Bolton</strain>
    </source>
</reference>
<feature type="region of interest" description="Disordered" evidence="16">
    <location>
        <begin position="162"/>
        <end position="189"/>
    </location>
</feature>
<proteinExistence type="inferred from homology"/>
<dbReference type="SMART" id="SM01014">
    <property type="entry name" value="ARID"/>
    <property type="match status" value="1"/>
</dbReference>
<dbReference type="PROSITE" id="PS51183">
    <property type="entry name" value="JMJN"/>
    <property type="match status" value="1"/>
</dbReference>
<dbReference type="OrthoDB" id="1678912at2759"/>
<dbReference type="Gene3D" id="2.60.120.650">
    <property type="entry name" value="Cupin"/>
    <property type="match status" value="1"/>
</dbReference>
<comment type="catalytic activity">
    <reaction evidence="14">
        <text>N(6),N(6),N(6)-trimethyl-L-lysyl(4)-[histone H3] + 3 2-oxoglutarate + 3 O2 = L-lysyl(4)-[histone H3] + 3 formaldehyde + 3 succinate + 3 CO2</text>
        <dbReference type="Rhea" id="RHEA:60208"/>
        <dbReference type="Rhea" id="RHEA-COMP:15537"/>
        <dbReference type="Rhea" id="RHEA-COMP:15547"/>
        <dbReference type="ChEBI" id="CHEBI:15379"/>
        <dbReference type="ChEBI" id="CHEBI:16526"/>
        <dbReference type="ChEBI" id="CHEBI:16810"/>
        <dbReference type="ChEBI" id="CHEBI:16842"/>
        <dbReference type="ChEBI" id="CHEBI:29969"/>
        <dbReference type="ChEBI" id="CHEBI:30031"/>
        <dbReference type="ChEBI" id="CHEBI:61961"/>
        <dbReference type="EC" id="1.14.11.67"/>
    </reaction>
</comment>
<dbReference type="PROSITE" id="PS01359">
    <property type="entry name" value="ZF_PHD_1"/>
    <property type="match status" value="1"/>
</dbReference>
<feature type="compositionally biased region" description="Basic and acidic residues" evidence="16">
    <location>
        <begin position="180"/>
        <end position="189"/>
    </location>
</feature>
<evidence type="ECO:0000256" key="9">
    <source>
        <dbReference type="ARBA" id="ARBA00022853"/>
    </source>
</evidence>
<dbReference type="Pfam" id="PF21323">
    <property type="entry name" value="KDM5_C-hel"/>
    <property type="match status" value="1"/>
</dbReference>
<evidence type="ECO:0000313" key="21">
    <source>
        <dbReference type="EMBL" id="TRY84044.1"/>
    </source>
</evidence>
<dbReference type="PANTHER" id="PTHR10694:SF17">
    <property type="entry name" value="LYSINE-SPECIFIC DEMETHYLASE 5A"/>
    <property type="match status" value="1"/>
</dbReference>
<dbReference type="SMART" id="SM00545">
    <property type="entry name" value="JmjN"/>
    <property type="match status" value="1"/>
</dbReference>
<feature type="compositionally biased region" description="Basic and acidic residues" evidence="16">
    <location>
        <begin position="1025"/>
        <end position="1043"/>
    </location>
</feature>
<keyword evidence="12" id="KW-0408">Iron</keyword>
<feature type="compositionally biased region" description="Low complexity" evidence="16">
    <location>
        <begin position="1318"/>
        <end position="1328"/>
    </location>
</feature>
<dbReference type="CDD" id="cd15686">
    <property type="entry name" value="PHD3_KDM5A"/>
    <property type="match status" value="1"/>
</dbReference>
<feature type="domain" description="PHD-type" evidence="17">
    <location>
        <begin position="1087"/>
        <end position="1144"/>
    </location>
</feature>
<accession>A0A553Q274</accession>
<evidence type="ECO:0000256" key="3">
    <source>
        <dbReference type="ARBA" id="ARBA00006801"/>
    </source>
</evidence>
<evidence type="ECO:0000259" key="18">
    <source>
        <dbReference type="PROSITE" id="PS51011"/>
    </source>
</evidence>
<dbReference type="GO" id="GO:0008270">
    <property type="term" value="F:zinc ion binding"/>
    <property type="evidence" value="ECO:0007669"/>
    <property type="project" value="UniProtKB-KW"/>
</dbReference>
<dbReference type="PROSITE" id="PS51184">
    <property type="entry name" value="JMJC"/>
    <property type="match status" value="1"/>
</dbReference>
<dbReference type="Pfam" id="PF02373">
    <property type="entry name" value="JmjC"/>
    <property type="match status" value="1"/>
</dbReference>
<evidence type="ECO:0000256" key="11">
    <source>
        <dbReference type="ARBA" id="ARBA00023002"/>
    </source>
</evidence>
<comment type="subcellular location">
    <subcellularLocation>
        <location evidence="2">Nucleus</location>
    </subcellularLocation>
</comment>
<dbReference type="Pfam" id="PF02928">
    <property type="entry name" value="zf-C5HC2"/>
    <property type="match status" value="1"/>
</dbReference>
<dbReference type="SMART" id="SM00249">
    <property type="entry name" value="PHD"/>
    <property type="match status" value="2"/>
</dbReference>
<dbReference type="GO" id="GO:0006355">
    <property type="term" value="P:regulation of DNA-templated transcription"/>
    <property type="evidence" value="ECO:0007669"/>
    <property type="project" value="TreeGrafter"/>
</dbReference>
<keyword evidence="13" id="KW-0539">Nucleus</keyword>
<keyword evidence="7 15" id="KW-0863">Zinc-finger</keyword>
<dbReference type="Gene3D" id="3.30.40.10">
    <property type="entry name" value="Zinc/RING finger domain, C3HC4 (zinc finger)"/>
    <property type="match status" value="2"/>
</dbReference>
<dbReference type="InterPro" id="IPR011011">
    <property type="entry name" value="Znf_FYVE_PHD"/>
</dbReference>
<dbReference type="SMART" id="SM00558">
    <property type="entry name" value="JmjC"/>
    <property type="match status" value="1"/>
</dbReference>
<evidence type="ECO:0000256" key="2">
    <source>
        <dbReference type="ARBA" id="ARBA00004123"/>
    </source>
</evidence>
<evidence type="ECO:0000259" key="20">
    <source>
        <dbReference type="PROSITE" id="PS51184"/>
    </source>
</evidence>
<keyword evidence="9" id="KW-0156">Chromatin regulator</keyword>
<dbReference type="STRING" id="623744.A0A553Q274"/>
<evidence type="ECO:0000256" key="8">
    <source>
        <dbReference type="ARBA" id="ARBA00022833"/>
    </source>
</evidence>
<feature type="region of interest" description="Disordered" evidence="16">
    <location>
        <begin position="996"/>
        <end position="1048"/>
    </location>
</feature>
<sequence length="1580" mass="178605">MLQSLEECPVLEPDWREFGDPLGFIVRVREITERTGLCRIRPPQGWEPPFTCDEHSLRFTPRVQNLNQPEARCVFLEALFVFWKRRGSELQIPHMEGRALDLYLLAQLVSMEGGYEQVCKQKIWSKISKLMGFSQSQRVLSVLRGHYRRILQPYTSLMDISSEAEDAEEEEEKDAEDEEKLSRDEKNEDGVQVDAGGVELLCGSGSESVTTDEDSWLRRQKLLKAQAFAMKMRPCKPRLELNYVELCLCRVCGRSNEECDDSGLSPVSLQEPRGDWSCPKCVKQEATDGLCFQPSVHEHTLQSYGEMADRFKADYFNMPVHEFWRLVGSLEDCVWVEQVELSAKDHGSGFPEYSCSGWNLNNLPSLDQCVLAHCSGELESMKVPRLEVGMAFSSSPWRQEHHWSSLISFLHWGEGRTWYSVPARAAEPMERVMREVCPELFKSQPDLLFHLLMHTNPGLLVERGLFRANQIAGEFVITAPRAYHCSFNQGFNFSEAVNFCTADWLPMGKQCVSEYRRMQQSCLFSHEELVFRMAATAESLDVELAVAVQGQLEELIKEERVLRENVTQMGNLPQQQEVFELLPEEDRRCCYCRTICFLSALSCSCCPQRLVCLYHSEHLCSCAHSSRTLRFRYDQEEYSAMLSGVQSRAQSYEFWAKRVTEALDPDTKNKKDLLELQVLVEEAEEKRFSERNSLLQRLRESLKQLETCGAAAQLLLRHTYSLRERPESDTQSIRTNLTVEELSLFVEQLDRLPCIISEAAHVKDLLARAELFLSRARCSLSTLDSGELKALLSLAAGLPLVLPERVRIRLALRQACWQDEVALALRDSNPLTLERLRALMEAGVALAPHPLLEKSLAELQELMELAQHWEERARVSLQARPRLSLQILESVVSEAQGIPAFLPNVLALREALSRAREWKARVQSIQSGNSVACLEQLEALLSRGRSIPVKLEQLSQVEEQVEAARAWRERAARSFLKKNSTHTLLQVLSPRMDVGVYSGSGSGSSRSRRRQRARDQLDQEGSGTSEHRDEWGSEQQDEWRESDPAEAASTLRAQARAELLAMRALRTRNQAKALLLDQSPLPLQSQAQFCLCRRPPSGLMLQCQLCRDWLHATCVPPARSGLTRRGGAGVPREGRFLCPRCQRSRRPRLETVLSLLVALQKLPVRLPEGTALQGLTERAMGWQDRARRALATPELSSALAQLSLLSQRMVEQAAREKTQKIIHAELKKAAANPDLQAPGFSRSTSPRVSVDFDDEETDSDEDDPGEVKPYLFCDEEIPVKSEEVVTHMWPSSSTPSFCSEHAYSSASKSCAQMPLPPGSLQSSGSSSGWRKQPRKSALVPRRLDGPVLQLSVAAQETLQELMMEGDLLEATLEESQHLWRILQASEQQPQDRLLTQPEATGMEKPLRLKGKQVEKKKKRRLELLLEGRAKPKKKKLKLSPDRSIKQLARRLERERKRRHRSAINNAGTGLDTLPTPADPLDQTGSRKVLDIPSKYEWSGAEDSSDENAVCAAPDCLRPCRDKVDWVQCDGGCDEWFHQVCVGVSCEMAENEDYICSTCSLTHSTGATIETSSEPPEIQSG</sequence>